<evidence type="ECO:0000256" key="15">
    <source>
        <dbReference type="ARBA" id="ARBA00023135"/>
    </source>
</evidence>
<evidence type="ECO:0000256" key="9">
    <source>
        <dbReference type="ARBA" id="ARBA00022801"/>
    </source>
</evidence>
<dbReference type="InterPro" id="IPR036891">
    <property type="entry name" value="Signal_recog_part_SRP54_M_sf"/>
</dbReference>
<dbReference type="InterPro" id="IPR022941">
    <property type="entry name" value="SRP54"/>
</dbReference>
<dbReference type="Gene3D" id="2.60.120.10">
    <property type="entry name" value="Jelly Rolls"/>
    <property type="match status" value="2"/>
</dbReference>
<feature type="domain" description="Cyclic nucleotide-binding" evidence="23">
    <location>
        <begin position="1020"/>
        <end position="1094"/>
    </location>
</feature>
<feature type="transmembrane region" description="Helical" evidence="22">
    <location>
        <begin position="1201"/>
        <end position="1224"/>
    </location>
</feature>
<dbReference type="GO" id="GO:0005783">
    <property type="term" value="C:endoplasmic reticulum"/>
    <property type="evidence" value="ECO:0007669"/>
    <property type="project" value="UniProtKB-SubCell"/>
</dbReference>
<comment type="similarity">
    <text evidence="4">Belongs to the GTP-binding SRP family. SRP54 subfamily.</text>
</comment>
<dbReference type="SUPFAM" id="SSF47446">
    <property type="entry name" value="Signal peptide-binding domain"/>
    <property type="match status" value="1"/>
</dbReference>
<dbReference type="SUPFAM" id="SSF51206">
    <property type="entry name" value="cAMP-binding domain-like"/>
    <property type="match status" value="2"/>
</dbReference>
<evidence type="ECO:0000256" key="19">
    <source>
        <dbReference type="ARBA" id="ARBA00035672"/>
    </source>
</evidence>
<keyword evidence="12 22" id="KW-1133">Transmembrane helix</keyword>
<evidence type="ECO:0000256" key="22">
    <source>
        <dbReference type="SAM" id="Phobius"/>
    </source>
</evidence>
<evidence type="ECO:0000256" key="1">
    <source>
        <dbReference type="ARBA" id="ARBA00004141"/>
    </source>
</evidence>
<keyword evidence="5" id="KW-0813">Transport</keyword>
<feature type="transmembrane region" description="Helical" evidence="22">
    <location>
        <begin position="1422"/>
        <end position="1443"/>
    </location>
</feature>
<evidence type="ECO:0000256" key="3">
    <source>
        <dbReference type="ARBA" id="ARBA00004496"/>
    </source>
</evidence>
<dbReference type="InterPro" id="IPR005821">
    <property type="entry name" value="Ion_trans_dom"/>
</dbReference>
<dbReference type="SMART" id="SM00382">
    <property type="entry name" value="AAA"/>
    <property type="match status" value="1"/>
</dbReference>
<dbReference type="InterPro" id="IPR013822">
    <property type="entry name" value="Signal_recog_particl_SRP54_hlx"/>
</dbReference>
<gene>
    <name evidence="24" type="ORF">P3T76_002797</name>
</gene>
<dbReference type="Pfam" id="PF02881">
    <property type="entry name" value="SRP54_N"/>
    <property type="match status" value="1"/>
</dbReference>
<dbReference type="GO" id="GO:0030942">
    <property type="term" value="F:endoplasmic reticulum signal peptide binding"/>
    <property type="evidence" value="ECO:0007669"/>
    <property type="project" value="TreeGrafter"/>
</dbReference>
<dbReference type="PRINTS" id="PR01463">
    <property type="entry name" value="EAGCHANLFMLY"/>
</dbReference>
<evidence type="ECO:0000256" key="8">
    <source>
        <dbReference type="ARBA" id="ARBA00022741"/>
    </source>
</evidence>
<dbReference type="Pfam" id="PF02978">
    <property type="entry name" value="SRP_SPB"/>
    <property type="match status" value="1"/>
</dbReference>
<feature type="compositionally biased region" description="Basic and acidic residues" evidence="21">
    <location>
        <begin position="1769"/>
        <end position="1780"/>
    </location>
</feature>
<evidence type="ECO:0000256" key="11">
    <source>
        <dbReference type="ARBA" id="ARBA00022884"/>
    </source>
</evidence>
<feature type="region of interest" description="Disordered" evidence="21">
    <location>
        <begin position="1808"/>
        <end position="1884"/>
    </location>
</feature>
<evidence type="ECO:0000256" key="20">
    <source>
        <dbReference type="ARBA" id="ARBA00048157"/>
    </source>
</evidence>
<dbReference type="SUPFAM" id="SSF81324">
    <property type="entry name" value="Voltage-gated potassium channels"/>
    <property type="match status" value="2"/>
</dbReference>
<dbReference type="Pfam" id="PF00520">
    <property type="entry name" value="Ion_trans"/>
    <property type="match status" value="2"/>
</dbReference>
<dbReference type="InterPro" id="IPR003938">
    <property type="entry name" value="K_chnl_volt-dep_EAG/ELK/ERG"/>
</dbReference>
<evidence type="ECO:0000256" key="18">
    <source>
        <dbReference type="ARBA" id="ARBA00023303"/>
    </source>
</evidence>
<reference evidence="24" key="1">
    <citation type="submission" date="2023-08" db="EMBL/GenBank/DDBJ databases">
        <title>Reference Genome Resource for the Citrus Pathogen Phytophthora citrophthora.</title>
        <authorList>
            <person name="Moller H."/>
            <person name="Coetzee B."/>
            <person name="Rose L.J."/>
            <person name="Van Niekerk J.M."/>
        </authorList>
    </citation>
    <scope>NUCLEOTIDE SEQUENCE</scope>
    <source>
        <strain evidence="24">STE-U-9442</strain>
    </source>
</reference>
<proteinExistence type="inferred from homology"/>
<dbReference type="SUPFAM" id="SSF52540">
    <property type="entry name" value="P-loop containing nucleoside triphosphate hydrolases"/>
    <property type="match status" value="1"/>
</dbReference>
<dbReference type="Gene3D" id="1.10.287.70">
    <property type="match status" value="2"/>
</dbReference>
<feature type="transmembrane region" description="Helical" evidence="22">
    <location>
        <begin position="1390"/>
        <end position="1410"/>
    </location>
</feature>
<dbReference type="SMART" id="SM00962">
    <property type="entry name" value="SRP54"/>
    <property type="match status" value="1"/>
</dbReference>
<dbReference type="SMART" id="SM00963">
    <property type="entry name" value="SRP54_N"/>
    <property type="match status" value="1"/>
</dbReference>
<dbReference type="EC" id="3.6.5.4" evidence="19"/>
<dbReference type="GO" id="GO:0005249">
    <property type="term" value="F:voltage-gated potassium channel activity"/>
    <property type="evidence" value="ECO:0007669"/>
    <property type="project" value="InterPro"/>
</dbReference>
<dbReference type="InterPro" id="IPR027417">
    <property type="entry name" value="P-loop_NTPase"/>
</dbReference>
<organism evidence="24 25">
    <name type="scientific">Phytophthora citrophthora</name>
    <dbReference type="NCBI Taxonomy" id="4793"/>
    <lineage>
        <taxon>Eukaryota</taxon>
        <taxon>Sar</taxon>
        <taxon>Stramenopiles</taxon>
        <taxon>Oomycota</taxon>
        <taxon>Peronosporomycetes</taxon>
        <taxon>Peronosporales</taxon>
        <taxon>Peronosporaceae</taxon>
        <taxon>Phytophthora</taxon>
    </lineage>
</organism>
<keyword evidence="10" id="KW-0256">Endoplasmic reticulum</keyword>
<evidence type="ECO:0000256" key="16">
    <source>
        <dbReference type="ARBA" id="ARBA00023136"/>
    </source>
</evidence>
<feature type="region of interest" description="Disordered" evidence="21">
    <location>
        <begin position="1749"/>
        <end position="1786"/>
    </location>
</feature>
<dbReference type="InterPro" id="IPR006325">
    <property type="entry name" value="SRP54_euk"/>
</dbReference>
<comment type="catalytic activity">
    <reaction evidence="20">
        <text>GTP + H2O = GDP + phosphate + H(+)</text>
        <dbReference type="Rhea" id="RHEA:19669"/>
        <dbReference type="ChEBI" id="CHEBI:15377"/>
        <dbReference type="ChEBI" id="CHEBI:15378"/>
        <dbReference type="ChEBI" id="CHEBI:37565"/>
        <dbReference type="ChEBI" id="CHEBI:43474"/>
        <dbReference type="ChEBI" id="CHEBI:58189"/>
        <dbReference type="EC" id="3.6.5.4"/>
    </reaction>
    <physiologicalReaction direction="left-to-right" evidence="20">
        <dbReference type="Rhea" id="RHEA:19670"/>
    </physiologicalReaction>
</comment>
<keyword evidence="17" id="KW-0687">Ribonucleoprotein</keyword>
<dbReference type="Gene3D" id="1.10.260.30">
    <property type="entry name" value="Signal recognition particle, SRP54 subunit, M-domain"/>
    <property type="match status" value="1"/>
</dbReference>
<feature type="compositionally biased region" description="Low complexity" evidence="21">
    <location>
        <begin position="1808"/>
        <end position="1819"/>
    </location>
</feature>
<dbReference type="GO" id="GO:0003924">
    <property type="term" value="F:GTPase activity"/>
    <property type="evidence" value="ECO:0007669"/>
    <property type="project" value="InterPro"/>
</dbReference>
<dbReference type="Proteomes" id="UP001259832">
    <property type="component" value="Unassembled WGS sequence"/>
</dbReference>
<dbReference type="GO" id="GO:0005525">
    <property type="term" value="F:GTP binding"/>
    <property type="evidence" value="ECO:0007669"/>
    <property type="project" value="UniProtKB-KW"/>
</dbReference>
<dbReference type="GO" id="GO:0016020">
    <property type="term" value="C:membrane"/>
    <property type="evidence" value="ECO:0007669"/>
    <property type="project" value="UniProtKB-SubCell"/>
</dbReference>
<dbReference type="CDD" id="cd17875">
    <property type="entry name" value="SRP54_G"/>
    <property type="match status" value="1"/>
</dbReference>
<keyword evidence="16 22" id="KW-0472">Membrane</keyword>
<feature type="transmembrane region" description="Helical" evidence="22">
    <location>
        <begin position="901"/>
        <end position="921"/>
    </location>
</feature>
<dbReference type="CDD" id="cd00038">
    <property type="entry name" value="CAP_ED"/>
    <property type="match status" value="2"/>
</dbReference>
<sequence length="1922" mass="217190">MVLAELGSKLQGALAKLNRTTVVDDEVFNAILKEICGALLESDVQVKLVRQLRDNVKLAVNLEDASSGLNRRRLIQKSVVDQIVQMLEPEAQPYKMKKGQSNVIMFVGLQGSGKTTSIAKFAHHYQRKGWKTCMVCADTFRAGAFDQLKQNSTKLRIPFYGSYTEADPVRIAEEGVAQFRAENYELILVDTSGRHKQEADLFAEMREVSAAVQPDDVVFVMDSTIGQAVYDQASAFRETVAVGSVIITKLDGHAKGGGALSAVAATGSPIIFYGTGEHFQDFESFNAQSFVSRLMGMGDIRGLMEEVKTSGMLDNQEEMVEKFQKGVFTLRDMYKQFQSVMKMGPLSKVMSMIPGLPQGMSEMMNMGGGEEEASKRLRRFLFMMDSMTDAELDGIVPLSDSRQTRVARGSGCQLYEVEFLLKCHKQFATVVSRMGKSGLMKTGDAALGKQMARNPNAVMQQLSKVMDPKMMAQMGGPQNMMRMMKQMQGMDPSALGDMAKMAQGMGMKMPWELNLAKAAKRILCAVGLSVYLTCNPLSSSWSTGRSVGDRVCTWSNVPRTLIHPWRKKVHDVVTVRLGPLGTTPTRSSIEGSHAVTASTSDHSVQQRASSFGSRTLNRAATVASFVHDNITKGLPRKRKLQEQKSFPDASVYTAPRRARRNDLVPIVQAEKVKYSRWFIQPRATWKVRWDLWIGFIIAYSVILIPYRIGFGIELSDWEQVMNYCFDSSFAVDVILNFFTGYYDEDVLVYEMRRIRHRYLRSWFLFDVASTVPLDQFLQVVTTASSSLLTLKLIRVFRLFRLLKLMRLLRLKRTMEAVQVDALNAHVLQTFKSLLTIIFIIHLVACGWYMFYTWDPSGRNWVTNINPEGFKSPYLVSFYWVSNTMMSVGYGDIYGITDGERLYSIFVACLGSICVGMIIANIQMLTENYNPRGIMLKQKLQDTKEFLIKRSIPRRLRQRVISQFEYHWSHRTVFDEEYLLQQFPRSLQYEILAASMESFVKKFPFFGMTSVEFFVFAIPRLRPIVLGPGQVLVDAESVWEELYFLTSGTMETVQSNLVVGSLSSGEICGIEYLVNGRRRYTHTYRSISKTELYTMYSKDLLEAIDKCPIAHKYLEDLAMILGERYEESARRGKKALQRQRSIRAIKRESISRGEPYLHKRHRKSISSINLPSDFVTRMDTTVIGDEVVTHWSIIRHYSKLRIMWDIIIGFMVSVTAISVPFRIAFNVQDNLVFYTTDRLSDVLFVIDVALSFCTTYVDDTGVEIVDRYEIRRHYLKTAFFVDIVSTIPIDFVIESVAAGSSIFKSLRLFRTLKLIKLLRLMRLSKLLKMNSQWMAEFDINVDTVRLLKLLAPVMIIAHYVGCFWYYMSADRDASDAWWGSPTVYFEDPDSILSKYIASIYWAITTMTTVGFGDIYPVNDLEKAYCILVLISGTTLFAYVVGTVIEVASNSKSLMNREHEMVQRVNAYIKERGVSSEFITACQEHLRFVDAEKTFFVENSLFDALSYSLRCEVILLLNTGVVSKIRFFDKKPKWFLTLILPRLVPQFFLEGDILIYQDNPVSGIFFVMNGAVIAKTRHHFMATHTSGRSHSSVDPIMADQHGTIAKIYEGEFFGYKETLTETVARYNLFAMRATGTYLLPRECLDEFEAQYPRVMDEIRSLIIQSIARQQKIVPGWQNNDAICLTASDREVIAELNIARRECDQDTIRASLSGKSMIGRRHSSFVAPTGYDFGNLANAAAAAALAAAQSQPSSCENTHRSDSQEAETAVEELNHISDADSPRTPRSTAVHLQGTNLSLPGLVVPNALMQSRSSDADTSSASEEVLPSARRPNSATKLSSVHPSGATQMTPVRLRPQVSAKDAREFRSSRRPSASMRDVHRRPSERYLSMRENDVTALVDELLSGEGFQIQRTPSGQPQKPTVTN</sequence>
<dbReference type="InterPro" id="IPR003593">
    <property type="entry name" value="AAA+_ATPase"/>
</dbReference>
<dbReference type="PROSITE" id="PS50042">
    <property type="entry name" value="CNMP_BINDING_3"/>
    <property type="match status" value="2"/>
</dbReference>
<evidence type="ECO:0000256" key="14">
    <source>
        <dbReference type="ARBA" id="ARBA00023134"/>
    </source>
</evidence>
<dbReference type="SUPFAM" id="SSF47364">
    <property type="entry name" value="Domain of the SRP/SRP receptor G-proteins"/>
    <property type="match status" value="1"/>
</dbReference>
<dbReference type="FunFam" id="1.10.287.70:FF:000123">
    <property type="entry name" value="Potassium channel KAT3"/>
    <property type="match status" value="1"/>
</dbReference>
<dbReference type="Pfam" id="PF00448">
    <property type="entry name" value="SRP54"/>
    <property type="match status" value="1"/>
</dbReference>
<dbReference type="Gene3D" id="1.10.287.630">
    <property type="entry name" value="Helix hairpin bin"/>
    <property type="match status" value="1"/>
</dbReference>
<dbReference type="InterPro" id="IPR000897">
    <property type="entry name" value="SRP54_GTPase_dom"/>
</dbReference>
<keyword evidence="6" id="KW-0963">Cytoplasm</keyword>
<keyword evidence="14" id="KW-0342">GTP-binding</keyword>
<dbReference type="Gene3D" id="3.40.50.300">
    <property type="entry name" value="P-loop containing nucleotide triphosphate hydrolases"/>
    <property type="match status" value="1"/>
</dbReference>
<dbReference type="Gene3D" id="1.20.120.140">
    <property type="entry name" value="Signal recognition particle SRP54, nucleotide-binding domain"/>
    <property type="match status" value="1"/>
</dbReference>
<dbReference type="InterPro" id="IPR000595">
    <property type="entry name" value="cNMP-bd_dom"/>
</dbReference>
<feature type="transmembrane region" description="Helical" evidence="22">
    <location>
        <begin position="1348"/>
        <end position="1366"/>
    </location>
</feature>
<dbReference type="InterPro" id="IPR036225">
    <property type="entry name" value="SRP/SRP_N"/>
</dbReference>
<evidence type="ECO:0000259" key="23">
    <source>
        <dbReference type="PROSITE" id="PS50042"/>
    </source>
</evidence>
<dbReference type="GO" id="GO:0005829">
    <property type="term" value="C:cytosol"/>
    <property type="evidence" value="ECO:0007669"/>
    <property type="project" value="TreeGrafter"/>
</dbReference>
<keyword evidence="25" id="KW-1185">Reference proteome</keyword>
<evidence type="ECO:0000256" key="17">
    <source>
        <dbReference type="ARBA" id="ARBA00023274"/>
    </source>
</evidence>
<evidence type="ECO:0000256" key="13">
    <source>
        <dbReference type="ARBA" id="ARBA00023065"/>
    </source>
</evidence>
<dbReference type="PANTHER" id="PTHR11564">
    <property type="entry name" value="SIGNAL RECOGNITION PARTICLE 54K PROTEIN SRP54"/>
    <property type="match status" value="1"/>
</dbReference>
<evidence type="ECO:0000256" key="6">
    <source>
        <dbReference type="ARBA" id="ARBA00022490"/>
    </source>
</evidence>
<dbReference type="InterPro" id="IPR014710">
    <property type="entry name" value="RmlC-like_jellyroll"/>
</dbReference>
<accession>A0AAD9GVA7</accession>
<evidence type="ECO:0000313" key="25">
    <source>
        <dbReference type="Proteomes" id="UP001259832"/>
    </source>
</evidence>
<feature type="compositionally biased region" description="Polar residues" evidence="21">
    <location>
        <begin position="1828"/>
        <end position="1847"/>
    </location>
</feature>
<evidence type="ECO:0000256" key="12">
    <source>
        <dbReference type="ARBA" id="ARBA00022989"/>
    </source>
</evidence>
<dbReference type="NCBIfam" id="TIGR01425">
    <property type="entry name" value="SRP54_euk"/>
    <property type="match status" value="1"/>
</dbReference>
<evidence type="ECO:0000313" key="24">
    <source>
        <dbReference type="EMBL" id="KAK1945749.1"/>
    </source>
</evidence>
<comment type="subcellular location">
    <subcellularLocation>
        <location evidence="3">Cytoplasm</location>
    </subcellularLocation>
    <subcellularLocation>
        <location evidence="2">Endoplasmic reticulum</location>
    </subcellularLocation>
    <subcellularLocation>
        <location evidence="1">Membrane</location>
        <topology evidence="1">Multi-pass membrane protein</topology>
    </subcellularLocation>
</comment>
<dbReference type="InterPro" id="IPR018490">
    <property type="entry name" value="cNMP-bd_dom_sf"/>
</dbReference>
<feature type="transmembrane region" description="Helical" evidence="22">
    <location>
        <begin position="833"/>
        <end position="851"/>
    </location>
</feature>
<evidence type="ECO:0000256" key="7">
    <source>
        <dbReference type="ARBA" id="ARBA00022692"/>
    </source>
</evidence>
<evidence type="ECO:0000256" key="21">
    <source>
        <dbReference type="SAM" id="MobiDB-lite"/>
    </source>
</evidence>
<keyword evidence="15" id="KW-0733">Signal recognition particle</keyword>
<keyword evidence="8" id="KW-0547">Nucleotide-binding</keyword>
<dbReference type="SMART" id="SM00100">
    <property type="entry name" value="cNMP"/>
    <property type="match status" value="2"/>
</dbReference>
<feature type="domain" description="Cyclic nucleotide-binding" evidence="23">
    <location>
        <begin position="1525"/>
        <end position="1645"/>
    </location>
</feature>
<feature type="compositionally biased region" description="Basic and acidic residues" evidence="21">
    <location>
        <begin position="1874"/>
        <end position="1884"/>
    </location>
</feature>
<dbReference type="FunFam" id="3.40.50.300:FF:000022">
    <property type="entry name" value="Signal recognition particle 54 kDa subunit"/>
    <property type="match status" value="1"/>
</dbReference>
<dbReference type="InterPro" id="IPR004125">
    <property type="entry name" value="Signal_recog_particle_SRP54_M"/>
</dbReference>
<evidence type="ECO:0000256" key="2">
    <source>
        <dbReference type="ARBA" id="ARBA00004240"/>
    </source>
</evidence>
<dbReference type="EMBL" id="JASMQC010000004">
    <property type="protein sequence ID" value="KAK1945749.1"/>
    <property type="molecule type" value="Genomic_DNA"/>
</dbReference>
<keyword evidence="18" id="KW-0407">Ion channel</keyword>
<dbReference type="GO" id="GO:0008312">
    <property type="term" value="F:7S RNA binding"/>
    <property type="evidence" value="ECO:0007669"/>
    <property type="project" value="InterPro"/>
</dbReference>
<keyword evidence="13" id="KW-0406">Ion transport</keyword>
<keyword evidence="11" id="KW-0694">RNA-binding</keyword>
<feature type="transmembrane region" description="Helical" evidence="22">
    <location>
        <begin position="689"/>
        <end position="708"/>
    </location>
</feature>
<dbReference type="GO" id="GO:0006616">
    <property type="term" value="P:SRP-dependent cotranslational protein targeting to membrane, translocation"/>
    <property type="evidence" value="ECO:0007669"/>
    <property type="project" value="TreeGrafter"/>
</dbReference>
<keyword evidence="9" id="KW-0378">Hydrolase</keyword>
<dbReference type="HAMAP" id="MF_00306">
    <property type="entry name" value="SRP54"/>
    <property type="match status" value="1"/>
</dbReference>
<feature type="transmembrane region" description="Helical" evidence="22">
    <location>
        <begin position="871"/>
        <end position="889"/>
    </location>
</feature>
<keyword evidence="7 22" id="KW-0812">Transmembrane</keyword>
<comment type="caution">
    <text evidence="24">The sequence shown here is derived from an EMBL/GenBank/DDBJ whole genome shotgun (WGS) entry which is preliminary data.</text>
</comment>
<evidence type="ECO:0000256" key="10">
    <source>
        <dbReference type="ARBA" id="ARBA00022824"/>
    </source>
</evidence>
<dbReference type="InterPro" id="IPR042101">
    <property type="entry name" value="SRP54_N_sf"/>
</dbReference>
<dbReference type="PANTHER" id="PTHR11564:SF5">
    <property type="entry name" value="SIGNAL RECOGNITION PARTICLE SUBUNIT SRP54"/>
    <property type="match status" value="1"/>
</dbReference>
<dbReference type="GO" id="GO:0005786">
    <property type="term" value="C:signal recognition particle, endoplasmic reticulum targeting"/>
    <property type="evidence" value="ECO:0007669"/>
    <property type="project" value="UniProtKB-KW"/>
</dbReference>
<evidence type="ECO:0000256" key="5">
    <source>
        <dbReference type="ARBA" id="ARBA00022448"/>
    </source>
</evidence>
<evidence type="ECO:0000256" key="4">
    <source>
        <dbReference type="ARBA" id="ARBA00005450"/>
    </source>
</evidence>
<name>A0AAD9GVA7_9STRA</name>
<protein>
    <recommendedName>
        <fullName evidence="19">signal-recognition-particle GTPase</fullName>
        <ecNumber evidence="19">3.6.5.4</ecNumber>
    </recommendedName>
</protein>